<feature type="region of interest" description="Disordered" evidence="1">
    <location>
        <begin position="174"/>
        <end position="244"/>
    </location>
</feature>
<dbReference type="Gene3D" id="2.60.40.10">
    <property type="entry name" value="Immunoglobulins"/>
    <property type="match status" value="1"/>
</dbReference>
<keyword evidence="3" id="KW-1185">Reference proteome</keyword>
<evidence type="ECO:0000313" key="3">
    <source>
        <dbReference type="Proteomes" id="UP000774570"/>
    </source>
</evidence>
<dbReference type="RefSeq" id="WP_220165796.1">
    <property type="nucleotide sequence ID" value="NZ_JAIBOA010000006.1"/>
</dbReference>
<protein>
    <submittedName>
        <fullName evidence="2">Uncharacterized protein</fullName>
    </submittedName>
</protein>
<feature type="compositionally biased region" description="Polar residues" evidence="1">
    <location>
        <begin position="226"/>
        <end position="244"/>
    </location>
</feature>
<organism evidence="2 3">
    <name type="scientific">Actinomadura parmotrematis</name>
    <dbReference type="NCBI Taxonomy" id="2864039"/>
    <lineage>
        <taxon>Bacteria</taxon>
        <taxon>Bacillati</taxon>
        <taxon>Actinomycetota</taxon>
        <taxon>Actinomycetes</taxon>
        <taxon>Streptosporangiales</taxon>
        <taxon>Thermomonosporaceae</taxon>
        <taxon>Actinomadura</taxon>
    </lineage>
</organism>
<evidence type="ECO:0000256" key="1">
    <source>
        <dbReference type="SAM" id="MobiDB-lite"/>
    </source>
</evidence>
<evidence type="ECO:0000313" key="2">
    <source>
        <dbReference type="EMBL" id="MBW8482918.1"/>
    </source>
</evidence>
<dbReference type="InterPro" id="IPR013783">
    <property type="entry name" value="Ig-like_fold"/>
</dbReference>
<dbReference type="EMBL" id="JAIBOA010000006">
    <property type="protein sequence ID" value="MBW8482918.1"/>
    <property type="molecule type" value="Genomic_DNA"/>
</dbReference>
<reference evidence="2 3" key="1">
    <citation type="submission" date="2021-07" db="EMBL/GenBank/DDBJ databases">
        <title>Actinomadura sp. PM05-2 isolated from lichen.</title>
        <authorList>
            <person name="Somphong A."/>
            <person name="Phongsopitanun W."/>
            <person name="Tanasupawat S."/>
            <person name="Peongsungnone V."/>
        </authorList>
    </citation>
    <scope>NUCLEOTIDE SEQUENCE [LARGE SCALE GENOMIC DNA]</scope>
    <source>
        <strain evidence="2 3">PM05-2</strain>
    </source>
</reference>
<sequence>MGFPVFSATPALAASNSVLAPANGAVVTRGSQVTAKAHYDATIQMQLRVKGPGGDDFLAQSTSLFGGDLSGPISLNRNGRYTVYLKGTITNHTYDSNTFTVRIPPAAPSGLSATVSGGKVKVSWNLGLEDDLSGYVVGASGAGSKSGSVGSFCSGTSCSATLSTSSSSVKVSLRAKRPTGTGGTVSSGVVSTTVAGGGSGGNGSGGPSGGGGNVTLPPSISGGGTTTPLTPFNNDSPVTLPSVQPSGAVAGFTYPTPQVADSAPKADNVAATDSLQWSKSVGIALVLLVVAGHLGTWTRRLRVQQAGVSRKGMAARMASNGSGRKRVSNARKNIAKAEAVARTAPIAAAAGTAKDKDKDKAKSAEGGKSKAGKGGKDGRTAAFERVEPVNVAKAPKAPEGLDAPEVPAPSEDTTGVLSPAAGKQAPKRRPARLGKSDARKKPAARSLDADSASALAQASAGSEDVEKVRNTENPDTKGRHKGRRSK</sequence>
<name>A0ABS7FTP2_9ACTN</name>
<gene>
    <name evidence="2" type="ORF">K1Y72_11100</name>
</gene>
<proteinExistence type="predicted"/>
<comment type="caution">
    <text evidence="2">The sequence shown here is derived from an EMBL/GenBank/DDBJ whole genome shotgun (WGS) entry which is preliminary data.</text>
</comment>
<feature type="compositionally biased region" description="Basic and acidic residues" evidence="1">
    <location>
        <begin position="353"/>
        <end position="387"/>
    </location>
</feature>
<feature type="compositionally biased region" description="Low complexity" evidence="1">
    <location>
        <begin position="444"/>
        <end position="462"/>
    </location>
</feature>
<feature type="compositionally biased region" description="Gly residues" evidence="1">
    <location>
        <begin position="195"/>
        <end position="213"/>
    </location>
</feature>
<feature type="compositionally biased region" description="Basic and acidic residues" evidence="1">
    <location>
        <begin position="464"/>
        <end position="477"/>
    </location>
</feature>
<feature type="region of interest" description="Disordered" evidence="1">
    <location>
        <begin position="349"/>
        <end position="486"/>
    </location>
</feature>
<dbReference type="Proteomes" id="UP000774570">
    <property type="component" value="Unassembled WGS sequence"/>
</dbReference>
<accession>A0ABS7FTP2</accession>